<feature type="domain" description="HTH luxR-type" evidence="4">
    <location>
        <begin position="189"/>
        <end position="254"/>
    </location>
</feature>
<evidence type="ECO:0000256" key="2">
    <source>
        <dbReference type="ARBA" id="ARBA00023125"/>
    </source>
</evidence>
<evidence type="ECO:0000313" key="5">
    <source>
        <dbReference type="EMBL" id="GAA3710910.1"/>
    </source>
</evidence>
<gene>
    <name evidence="5" type="ORF">GCM10022421_17850</name>
</gene>
<keyword evidence="2" id="KW-0238">DNA-binding</keyword>
<dbReference type="PROSITE" id="PS00622">
    <property type="entry name" value="HTH_LUXR_1"/>
    <property type="match status" value="1"/>
</dbReference>
<name>A0ABP7DYF4_9GAMM</name>
<dbReference type="PRINTS" id="PR00038">
    <property type="entry name" value="HTHLUXR"/>
</dbReference>
<keyword evidence="1" id="KW-0805">Transcription regulation</keyword>
<dbReference type="Pfam" id="PF00196">
    <property type="entry name" value="GerE"/>
    <property type="match status" value="1"/>
</dbReference>
<dbReference type="SMART" id="SM00421">
    <property type="entry name" value="HTH_LUXR"/>
    <property type="match status" value="1"/>
</dbReference>
<dbReference type="InterPro" id="IPR000792">
    <property type="entry name" value="Tscrpt_reg_LuxR_C"/>
</dbReference>
<dbReference type="InterPro" id="IPR016032">
    <property type="entry name" value="Sig_transdc_resp-reg_C-effctor"/>
</dbReference>
<evidence type="ECO:0000313" key="6">
    <source>
        <dbReference type="Proteomes" id="UP001501479"/>
    </source>
</evidence>
<evidence type="ECO:0000256" key="3">
    <source>
        <dbReference type="ARBA" id="ARBA00023163"/>
    </source>
</evidence>
<organism evidence="5 6">
    <name type="scientific">Oceanisphaera sediminis</name>
    <dbReference type="NCBI Taxonomy" id="981381"/>
    <lineage>
        <taxon>Bacteria</taxon>
        <taxon>Pseudomonadati</taxon>
        <taxon>Pseudomonadota</taxon>
        <taxon>Gammaproteobacteria</taxon>
        <taxon>Aeromonadales</taxon>
        <taxon>Aeromonadaceae</taxon>
        <taxon>Oceanisphaera</taxon>
    </lineage>
</organism>
<comment type="caution">
    <text evidence="5">The sequence shown here is derived from an EMBL/GenBank/DDBJ whole genome shotgun (WGS) entry which is preliminary data.</text>
</comment>
<accession>A0ABP7DYF4</accession>
<dbReference type="Gene3D" id="1.10.10.10">
    <property type="entry name" value="Winged helix-like DNA-binding domain superfamily/Winged helix DNA-binding domain"/>
    <property type="match status" value="1"/>
</dbReference>
<dbReference type="PANTHER" id="PTHR44688">
    <property type="entry name" value="DNA-BINDING TRANSCRIPTIONAL ACTIVATOR DEVR_DOSR"/>
    <property type="match status" value="1"/>
</dbReference>
<evidence type="ECO:0000259" key="4">
    <source>
        <dbReference type="PROSITE" id="PS50043"/>
    </source>
</evidence>
<dbReference type="PROSITE" id="PS50043">
    <property type="entry name" value="HTH_LUXR_2"/>
    <property type="match status" value="1"/>
</dbReference>
<dbReference type="InterPro" id="IPR036388">
    <property type="entry name" value="WH-like_DNA-bd_sf"/>
</dbReference>
<dbReference type="PANTHER" id="PTHR44688:SF16">
    <property type="entry name" value="DNA-BINDING TRANSCRIPTIONAL ACTIVATOR DEVR_DOSR"/>
    <property type="match status" value="1"/>
</dbReference>
<dbReference type="EMBL" id="BAABDS010000027">
    <property type="protein sequence ID" value="GAA3710910.1"/>
    <property type="molecule type" value="Genomic_DNA"/>
</dbReference>
<sequence>MQKDIAPHSLEPLAFLLSSLDKKDFLPQLKTCLETYFPRIDLVLCRFHRYRSPEVVLHNLSQKQEAATLHPYCSGMYQLDPFYQHWLGRPTAGVFRLDEIAPSEFRRTEYFLTYYTGLGLHDELMCFVSSSADTTLAFSFGFYQPPPERDGDLLSDKMTYLFPLLQALLEKHHWQASASLLNDAVASSGVFVDERLSDREQEVARLFLQGHSAAAIADQLCISPGTVKNHRKNIYAKLGINSQAELFQRFLHQLGVD</sequence>
<keyword evidence="3" id="KW-0804">Transcription</keyword>
<protein>
    <submittedName>
        <fullName evidence="5">Helix-turn-helix transcriptional regulator</fullName>
    </submittedName>
</protein>
<keyword evidence="6" id="KW-1185">Reference proteome</keyword>
<dbReference type="CDD" id="cd06170">
    <property type="entry name" value="LuxR_C_like"/>
    <property type="match status" value="1"/>
</dbReference>
<reference evidence="6" key="1">
    <citation type="journal article" date="2019" name="Int. J. Syst. Evol. Microbiol.">
        <title>The Global Catalogue of Microorganisms (GCM) 10K type strain sequencing project: providing services to taxonomists for standard genome sequencing and annotation.</title>
        <authorList>
            <consortium name="The Broad Institute Genomics Platform"/>
            <consortium name="The Broad Institute Genome Sequencing Center for Infectious Disease"/>
            <person name="Wu L."/>
            <person name="Ma J."/>
        </authorList>
    </citation>
    <scope>NUCLEOTIDE SEQUENCE [LARGE SCALE GENOMIC DNA]</scope>
    <source>
        <strain evidence="6">JCM 17329</strain>
    </source>
</reference>
<evidence type="ECO:0000256" key="1">
    <source>
        <dbReference type="ARBA" id="ARBA00023015"/>
    </source>
</evidence>
<dbReference type="Proteomes" id="UP001501479">
    <property type="component" value="Unassembled WGS sequence"/>
</dbReference>
<dbReference type="SUPFAM" id="SSF46894">
    <property type="entry name" value="C-terminal effector domain of the bipartite response regulators"/>
    <property type="match status" value="1"/>
</dbReference>
<proteinExistence type="predicted"/>